<keyword evidence="2" id="KW-1133">Transmembrane helix</keyword>
<evidence type="ECO:0000256" key="2">
    <source>
        <dbReference type="SAM" id="Phobius"/>
    </source>
</evidence>
<feature type="transmembrane region" description="Helical" evidence="2">
    <location>
        <begin position="22"/>
        <end position="43"/>
    </location>
</feature>
<dbReference type="OrthoDB" id="5313079at2759"/>
<dbReference type="EMBL" id="NAJO01000021">
    <property type="protein sequence ID" value="OQO04478.1"/>
    <property type="molecule type" value="Genomic_DNA"/>
</dbReference>
<feature type="transmembrane region" description="Helical" evidence="2">
    <location>
        <begin position="88"/>
        <end position="106"/>
    </location>
</feature>
<feature type="region of interest" description="Disordered" evidence="1">
    <location>
        <begin position="492"/>
        <end position="547"/>
    </location>
</feature>
<reference evidence="4" key="1">
    <citation type="submission" date="2017-03" db="EMBL/GenBank/DDBJ databases">
        <title>Genomes of endolithic fungi from Antarctica.</title>
        <authorList>
            <person name="Coleine C."/>
            <person name="Masonjones S."/>
            <person name="Stajich J.E."/>
        </authorList>
    </citation>
    <scope>NUCLEOTIDE SEQUENCE [LARGE SCALE GENOMIC DNA]</scope>
    <source>
        <strain evidence="4">CCFEE 5527</strain>
    </source>
</reference>
<dbReference type="Proteomes" id="UP000192596">
    <property type="component" value="Unassembled WGS sequence"/>
</dbReference>
<feature type="transmembrane region" description="Helical" evidence="2">
    <location>
        <begin position="201"/>
        <end position="219"/>
    </location>
</feature>
<organism evidence="3 4">
    <name type="scientific">Cryoendolithus antarcticus</name>
    <dbReference type="NCBI Taxonomy" id="1507870"/>
    <lineage>
        <taxon>Eukaryota</taxon>
        <taxon>Fungi</taxon>
        <taxon>Dikarya</taxon>
        <taxon>Ascomycota</taxon>
        <taxon>Pezizomycotina</taxon>
        <taxon>Dothideomycetes</taxon>
        <taxon>Dothideomycetidae</taxon>
        <taxon>Cladosporiales</taxon>
        <taxon>Cladosporiaceae</taxon>
        <taxon>Cryoendolithus</taxon>
    </lineage>
</organism>
<keyword evidence="2" id="KW-0812">Transmembrane</keyword>
<evidence type="ECO:0000313" key="3">
    <source>
        <dbReference type="EMBL" id="OQO04478.1"/>
    </source>
</evidence>
<dbReference type="STRING" id="1507870.A0A1V8SZT7"/>
<proteinExistence type="predicted"/>
<comment type="caution">
    <text evidence="3">The sequence shown here is derived from an EMBL/GenBank/DDBJ whole genome shotgun (WGS) entry which is preliminary data.</text>
</comment>
<accession>A0A1V8SZT7</accession>
<feature type="transmembrane region" description="Helical" evidence="2">
    <location>
        <begin position="275"/>
        <end position="293"/>
    </location>
</feature>
<gene>
    <name evidence="3" type="ORF">B0A48_09400</name>
</gene>
<feature type="transmembrane region" description="Helical" evidence="2">
    <location>
        <begin position="155"/>
        <end position="174"/>
    </location>
</feature>
<dbReference type="AlphaFoldDB" id="A0A1V8SZT7"/>
<feature type="transmembrane region" description="Helical" evidence="2">
    <location>
        <begin position="55"/>
        <end position="76"/>
    </location>
</feature>
<feature type="transmembrane region" description="Helical" evidence="2">
    <location>
        <begin position="240"/>
        <end position="263"/>
    </location>
</feature>
<evidence type="ECO:0000256" key="1">
    <source>
        <dbReference type="SAM" id="MobiDB-lite"/>
    </source>
</evidence>
<feature type="compositionally biased region" description="Polar residues" evidence="1">
    <location>
        <begin position="521"/>
        <end position="537"/>
    </location>
</feature>
<name>A0A1V8SZT7_9PEZI</name>
<evidence type="ECO:0000313" key="4">
    <source>
        <dbReference type="Proteomes" id="UP000192596"/>
    </source>
</evidence>
<feature type="compositionally biased region" description="Polar residues" evidence="1">
    <location>
        <begin position="499"/>
        <end position="513"/>
    </location>
</feature>
<protein>
    <recommendedName>
        <fullName evidence="5">RGS domain-containing protein</fullName>
    </recommendedName>
</protein>
<sequence length="606" mass="68447">MQLNPKGRDWGAIVNFDDLGKLYTVLIVIWTAWLFTGIAWLIWNRRLPFVRIRHLPVAIISTLFLHIYLVKIMMAYTTNGHFLCSAEFWIMSVYLPLGIALFQANCTQLRSIAERQERLLARHASTDSQSPPRSLSLVGRMWTQWKDLSQAHKSYVFIGVGMLVQVIMTAAIYATSPELQGDWSSYGDLPYNRGQGKCRRSATWVPSAFWQLFWTWVYGPYELYRIRHVRDTHHWRLQTILCIVAGLPGTPLWLGALFANITFRPVNRWFVPPMWLAPGIIVMQACTIGFPIYETFEYSKAKRQHADSLQSASTMVGSVDYEEKKDFRVEHSAETLLTAIHSQFTGRTLYSKAALDFALHQMSAPLLHFAAIKDFSGENIVFLTSVIRWRAAWAQVPRDGATGAIAPAARSHLFSLALQIFTESVHEKTAEFPVNIEGYIRKDLLAIFEPALAEEKRLSGESGRARRAHAAFEHGAQQNGISLRQMRAHSQLRWDASKQAATTTRGTNGSSTDLIAPPSPDQRSASHFDSTASTPYANEQDPFSFPPHPAVAPLGEPELDVPVEFDERVFDAAEGSVKYLVLTNTWRKFIGVEKKQYDSVNSRPAV</sequence>
<keyword evidence="2" id="KW-0472">Membrane</keyword>
<keyword evidence="4" id="KW-1185">Reference proteome</keyword>
<evidence type="ECO:0008006" key="5">
    <source>
        <dbReference type="Google" id="ProtNLM"/>
    </source>
</evidence>
<dbReference type="InParanoid" id="A0A1V8SZT7"/>